<dbReference type="SUPFAM" id="SSF51445">
    <property type="entry name" value="(Trans)glycosidases"/>
    <property type="match status" value="1"/>
</dbReference>
<feature type="region of interest" description="Disordered" evidence="1">
    <location>
        <begin position="290"/>
        <end position="338"/>
    </location>
</feature>
<reference evidence="4 5" key="1">
    <citation type="submission" date="2021-01" db="EMBL/GenBank/DDBJ databases">
        <title>Whole genome shotgun sequence of Plantactinospora endophytica NBRC 110450.</title>
        <authorList>
            <person name="Komaki H."/>
            <person name="Tamura T."/>
        </authorList>
    </citation>
    <scope>NUCLEOTIDE SEQUENCE [LARGE SCALE GENOMIC DNA]</scope>
    <source>
        <strain evidence="4 5">NBRC 110450</strain>
    </source>
</reference>
<dbReference type="Pfam" id="PF04542">
    <property type="entry name" value="Sigma70_r2"/>
    <property type="match status" value="1"/>
</dbReference>
<feature type="domain" description="RNA polymerase sigma-70 region 2" evidence="2">
    <location>
        <begin position="28"/>
        <end position="89"/>
    </location>
</feature>
<dbReference type="InterPro" id="IPR007627">
    <property type="entry name" value="RNA_pol_sigma70_r2"/>
</dbReference>
<dbReference type="Pfam" id="PF11790">
    <property type="entry name" value="Glyco_hydro_cc"/>
    <property type="match status" value="1"/>
</dbReference>
<dbReference type="EMBL" id="BONW01000002">
    <property type="protein sequence ID" value="GIG86055.1"/>
    <property type="molecule type" value="Genomic_DNA"/>
</dbReference>
<protein>
    <recommendedName>
        <fullName evidence="6">Glycosyl hydrolase</fullName>
    </recommendedName>
</protein>
<feature type="region of interest" description="Disordered" evidence="1">
    <location>
        <begin position="387"/>
        <end position="433"/>
    </location>
</feature>
<accession>A0ABQ4DUB6</accession>
<comment type="caution">
    <text evidence="4">The sequence shown here is derived from an EMBL/GenBank/DDBJ whole genome shotgun (WGS) entry which is preliminary data.</text>
</comment>
<dbReference type="InterPro" id="IPR013325">
    <property type="entry name" value="RNA_pol_sigma_r2"/>
</dbReference>
<dbReference type="InterPro" id="IPR024655">
    <property type="entry name" value="Asl1_glyco_hydro_catalytic"/>
</dbReference>
<dbReference type="InterPro" id="IPR014284">
    <property type="entry name" value="RNA_pol_sigma-70_dom"/>
</dbReference>
<dbReference type="PANTHER" id="PTHR34154">
    <property type="entry name" value="ALKALI-SENSITIVE LINKAGE PROTEIN 1"/>
    <property type="match status" value="1"/>
</dbReference>
<dbReference type="Proteomes" id="UP000646749">
    <property type="component" value="Unassembled WGS sequence"/>
</dbReference>
<feature type="compositionally biased region" description="Low complexity" evidence="1">
    <location>
        <begin position="290"/>
        <end position="330"/>
    </location>
</feature>
<evidence type="ECO:0000313" key="5">
    <source>
        <dbReference type="Proteomes" id="UP000646749"/>
    </source>
</evidence>
<dbReference type="SUPFAM" id="SSF88946">
    <property type="entry name" value="Sigma2 domain of RNA polymerase sigma factors"/>
    <property type="match status" value="1"/>
</dbReference>
<evidence type="ECO:0008006" key="6">
    <source>
        <dbReference type="Google" id="ProtNLM"/>
    </source>
</evidence>
<evidence type="ECO:0000256" key="1">
    <source>
        <dbReference type="SAM" id="MobiDB-lite"/>
    </source>
</evidence>
<proteinExistence type="predicted"/>
<dbReference type="NCBIfam" id="TIGR02937">
    <property type="entry name" value="sigma70-ECF"/>
    <property type="match status" value="1"/>
</dbReference>
<gene>
    <name evidence="4" type="ORF">Pen02_09910</name>
</gene>
<dbReference type="Gene3D" id="1.10.1740.10">
    <property type="match status" value="1"/>
</dbReference>
<evidence type="ECO:0000313" key="4">
    <source>
        <dbReference type="EMBL" id="GIG86055.1"/>
    </source>
</evidence>
<organism evidence="4 5">
    <name type="scientific">Plantactinospora endophytica</name>
    <dbReference type="NCBI Taxonomy" id="673535"/>
    <lineage>
        <taxon>Bacteria</taxon>
        <taxon>Bacillati</taxon>
        <taxon>Actinomycetota</taxon>
        <taxon>Actinomycetes</taxon>
        <taxon>Micromonosporales</taxon>
        <taxon>Micromonosporaceae</taxon>
        <taxon>Plantactinospora</taxon>
    </lineage>
</organism>
<name>A0ABQ4DUB6_9ACTN</name>
<dbReference type="Gene3D" id="3.20.20.80">
    <property type="entry name" value="Glycosidases"/>
    <property type="match status" value="1"/>
</dbReference>
<evidence type="ECO:0000259" key="2">
    <source>
        <dbReference type="Pfam" id="PF04542"/>
    </source>
</evidence>
<evidence type="ECO:0000259" key="3">
    <source>
        <dbReference type="Pfam" id="PF11790"/>
    </source>
</evidence>
<dbReference type="PANTHER" id="PTHR34154:SF3">
    <property type="entry name" value="ALKALI-SENSITIVE LINKAGE PROTEIN 1"/>
    <property type="match status" value="1"/>
</dbReference>
<dbReference type="RefSeq" id="WP_203864663.1">
    <property type="nucleotide sequence ID" value="NZ_BONW01000002.1"/>
</dbReference>
<feature type="compositionally biased region" description="Low complexity" evidence="1">
    <location>
        <begin position="387"/>
        <end position="431"/>
    </location>
</feature>
<keyword evidence="5" id="KW-1185">Reference proteome</keyword>
<feature type="domain" description="Asl1-like glycosyl hydrolase catalytic" evidence="3">
    <location>
        <begin position="450"/>
        <end position="671"/>
    </location>
</feature>
<sequence length="675" mass="70349">MSGAGRGGPDTGTVVAARAGDPRALDALVANSLPLVYNIVGRALHGHADTDDVVQETLLRMVRHLAGLREPAAFRSWLVAIAVRQVRDWQQHTATLRAPDAGPDEVADPAADFAELTVVRLGLTDQRREVAEATRWLDPDDRELLALWWLEETGELDRADLAGALGLPGGHAAVRVHRMKEQLDVARTVVRALRARPGCPDLHAVAQGWTGQPSPLWRKRLARHVRDCARCAPQYGDLLPVDRLLAGLPLLPVPPGLGEYVGAAGGTLAGSATPAAAPFAPPVTSPFTSPGAVAASGPSGAVGPTDPSGAVGTGPTAPARAGATPVRAGAPGRGAGRRPAVGVRRVVGPVSVAAAVAGLVVAVLVAVQVTKPSTPDVAAADFAGAPTAGAGSTAATPTPTVTGITPTPRRATPTPKPRTSTRPAAAAGPARTSDKKGVAVWNFSGVSQALANSKASWYYTWATHHDGISTPRGAEFVPMIWGRDNVDSASLAKAKAAGPYLLGFNEPDLAGQAEMSVDEALTLWPKLQSTGATLGSPAVAFGGATPGGWLDRFMSGAKSRGYRVDFIALHWYGGDFVTANAVNQLKQYLQAVYQRYKLPIWLTEFALIDFSNGTRFPSEQQQAAFLTAATKMLGGLSFLHRYAWFGLPATDKDRTGLFRSGSQPTAVGRAFQAAG</sequence>
<dbReference type="InterPro" id="IPR053183">
    <property type="entry name" value="ASL1"/>
</dbReference>
<dbReference type="InterPro" id="IPR017853">
    <property type="entry name" value="GH"/>
</dbReference>